<sequence>METNLYTVVLIVSIIYLIRKKGEEEENFSIKIIGYFLLGTFSLNLNQFSLPLGFIVYLLFFRPTLNVKVKRMAAVFGLVAFVFMNYILPYAIHSYESRPIMIEHELESVYELNFQAEYERVTRELDLNNHNVMIQNFNINYLKDGDITDLSWQLIGHDGTIYHLYEVRYDFGKGVYRVTQSQLDTWLQYYELMEAGRFFEHLSLLDVKELTYEKGDYSYYVIQNSGERINVREKSNEEKYFISNGEEIQLVDDEKFSVEGHYVITMAMKKIEEKRNKQGDLIQESFEGTELSYYLFDVVFGEK</sequence>
<feature type="transmembrane region" description="Helical" evidence="1">
    <location>
        <begin position="32"/>
        <end position="60"/>
    </location>
</feature>
<keyword evidence="1" id="KW-0472">Membrane</keyword>
<feature type="transmembrane region" description="Helical" evidence="1">
    <location>
        <begin position="72"/>
        <end position="92"/>
    </location>
</feature>
<keyword evidence="1" id="KW-1133">Transmembrane helix</keyword>
<keyword evidence="1" id="KW-0812">Transmembrane</keyword>
<dbReference type="AlphaFoldDB" id="A0A6M0Q5H8"/>
<dbReference type="RefSeq" id="WP_163178166.1">
    <property type="nucleotide sequence ID" value="NZ_JAAIWM010000001.1"/>
</dbReference>
<evidence type="ECO:0000313" key="2">
    <source>
        <dbReference type="EMBL" id="NEY71039.1"/>
    </source>
</evidence>
<dbReference type="EMBL" id="JAAIWM010000001">
    <property type="protein sequence ID" value="NEY71039.1"/>
    <property type="molecule type" value="Genomic_DNA"/>
</dbReference>
<name>A0A6M0Q5H8_9BACI</name>
<protein>
    <submittedName>
        <fullName evidence="2">Uncharacterized protein</fullName>
    </submittedName>
</protein>
<reference evidence="2 3" key="1">
    <citation type="submission" date="2020-02" db="EMBL/GenBank/DDBJ databases">
        <title>Bacillus aquiflavi sp. nov., isolated from yellow water of strong flavor Chinese baijiu in Yibin region of China.</title>
        <authorList>
            <person name="Xie J."/>
        </authorList>
    </citation>
    <scope>NUCLEOTIDE SEQUENCE [LARGE SCALE GENOMIC DNA]</scope>
    <source>
        <strain evidence="2 3">SA4</strain>
    </source>
</reference>
<evidence type="ECO:0000256" key="1">
    <source>
        <dbReference type="SAM" id="Phobius"/>
    </source>
</evidence>
<organism evidence="2 3">
    <name type="scientific">Bacillus mesophilus</name>
    <dbReference type="NCBI Taxonomy" id="1808955"/>
    <lineage>
        <taxon>Bacteria</taxon>
        <taxon>Bacillati</taxon>
        <taxon>Bacillota</taxon>
        <taxon>Bacilli</taxon>
        <taxon>Bacillales</taxon>
        <taxon>Bacillaceae</taxon>
        <taxon>Bacillus</taxon>
    </lineage>
</organism>
<keyword evidence="3" id="KW-1185">Reference proteome</keyword>
<dbReference type="Proteomes" id="UP000481043">
    <property type="component" value="Unassembled WGS sequence"/>
</dbReference>
<comment type="caution">
    <text evidence="2">The sequence shown here is derived from an EMBL/GenBank/DDBJ whole genome shotgun (WGS) entry which is preliminary data.</text>
</comment>
<proteinExistence type="predicted"/>
<gene>
    <name evidence="2" type="ORF">G4D63_04700</name>
</gene>
<evidence type="ECO:0000313" key="3">
    <source>
        <dbReference type="Proteomes" id="UP000481043"/>
    </source>
</evidence>
<accession>A0A6M0Q5H8</accession>